<gene>
    <name evidence="2" type="ORF">Cha6605_1734</name>
</gene>
<evidence type="ECO:0000313" key="2">
    <source>
        <dbReference type="EMBL" id="AFY92859.1"/>
    </source>
</evidence>
<proteinExistence type="predicted"/>
<dbReference type="EMBL" id="CP003600">
    <property type="protein sequence ID" value="AFY92859.1"/>
    <property type="molecule type" value="Genomic_DNA"/>
</dbReference>
<evidence type="ECO:0000256" key="1">
    <source>
        <dbReference type="SAM" id="Phobius"/>
    </source>
</evidence>
<accession>K9UF80</accession>
<dbReference type="AlphaFoldDB" id="K9UF80"/>
<reference evidence="2 3" key="1">
    <citation type="submission" date="2012-05" db="EMBL/GenBank/DDBJ databases">
        <title>Finished chromosome of genome of Chamaesiphon sp. PCC 6605.</title>
        <authorList>
            <consortium name="US DOE Joint Genome Institute"/>
            <person name="Gugger M."/>
            <person name="Coursin T."/>
            <person name="Rippka R."/>
            <person name="Tandeau De Marsac N."/>
            <person name="Huntemann M."/>
            <person name="Wei C.-L."/>
            <person name="Han J."/>
            <person name="Detter J.C."/>
            <person name="Han C."/>
            <person name="Tapia R."/>
            <person name="Chen A."/>
            <person name="Kyrpides N."/>
            <person name="Mavromatis K."/>
            <person name="Markowitz V."/>
            <person name="Szeto E."/>
            <person name="Ivanova N."/>
            <person name="Pagani I."/>
            <person name="Pati A."/>
            <person name="Goodwin L."/>
            <person name="Nordberg H.P."/>
            <person name="Cantor M.N."/>
            <person name="Hua S.X."/>
            <person name="Woyke T."/>
            <person name="Kerfeld C.A."/>
        </authorList>
    </citation>
    <scope>NUCLEOTIDE SEQUENCE [LARGE SCALE GENOMIC DNA]</scope>
    <source>
        <strain evidence="3">ATCC 27169 / PCC 6605</strain>
    </source>
</reference>
<dbReference type="STRING" id="1173020.Cha6605_1734"/>
<keyword evidence="1" id="KW-0472">Membrane</keyword>
<organism evidence="2 3">
    <name type="scientific">Chamaesiphon minutus (strain ATCC 27169 / PCC 6605)</name>
    <dbReference type="NCBI Taxonomy" id="1173020"/>
    <lineage>
        <taxon>Bacteria</taxon>
        <taxon>Bacillati</taxon>
        <taxon>Cyanobacteriota</taxon>
        <taxon>Cyanophyceae</taxon>
        <taxon>Gomontiellales</taxon>
        <taxon>Chamaesiphonaceae</taxon>
        <taxon>Chamaesiphon</taxon>
    </lineage>
</organism>
<dbReference type="Proteomes" id="UP000010366">
    <property type="component" value="Chromosome"/>
</dbReference>
<protein>
    <submittedName>
        <fullName evidence="2">Uncharacterized protein</fullName>
    </submittedName>
</protein>
<keyword evidence="3" id="KW-1185">Reference proteome</keyword>
<sequence length="47" mass="5102">MLYSYQFCSGKIALVVIFQASTLASVLTTGAFLVLSLLTLSPEIYDL</sequence>
<evidence type="ECO:0000313" key="3">
    <source>
        <dbReference type="Proteomes" id="UP000010366"/>
    </source>
</evidence>
<name>K9UF80_CHAP6</name>
<dbReference type="KEGG" id="cmp:Cha6605_1734"/>
<keyword evidence="1" id="KW-1133">Transmembrane helix</keyword>
<keyword evidence="1" id="KW-0812">Transmembrane</keyword>
<dbReference type="HOGENOM" id="CLU_3166104_0_0_3"/>
<feature type="transmembrane region" description="Helical" evidence="1">
    <location>
        <begin position="12"/>
        <end position="38"/>
    </location>
</feature>